<dbReference type="OrthoDB" id="3042784at2759"/>
<protein>
    <submittedName>
        <fullName evidence="2">Uncharacterized protein</fullName>
    </submittedName>
</protein>
<evidence type="ECO:0000313" key="3">
    <source>
        <dbReference type="Proteomes" id="UP000613580"/>
    </source>
</evidence>
<organism evidence="2 3">
    <name type="scientific">Mycena chlorophos</name>
    <name type="common">Agaric fungus</name>
    <name type="synonym">Agaricus chlorophos</name>
    <dbReference type="NCBI Taxonomy" id="658473"/>
    <lineage>
        <taxon>Eukaryota</taxon>
        <taxon>Fungi</taxon>
        <taxon>Dikarya</taxon>
        <taxon>Basidiomycota</taxon>
        <taxon>Agaricomycotina</taxon>
        <taxon>Agaricomycetes</taxon>
        <taxon>Agaricomycetidae</taxon>
        <taxon>Agaricales</taxon>
        <taxon>Marasmiineae</taxon>
        <taxon>Mycenaceae</taxon>
        <taxon>Mycena</taxon>
    </lineage>
</organism>
<sequence>MGLIAPGRGRVCSCCRQVKKKKTESSLAHLSFVPPPANSPMDAKTVAVAAWAHQQPQQPSAAPRSTSYVLLTLVRDLVVTMLLSCLITIGLLRCIWLYLTIFFPLAIDGSTSVEHMGLKHFVLPIPLPLDTVNLPSLQRALGALTYTDVLRVTAVFTLVVFAFVEAAAFFRTVLCTRPAVNNDLERGAQTGFVETEKLV</sequence>
<name>A0A8H6SIV8_MYCCL</name>
<feature type="transmembrane region" description="Helical" evidence="1">
    <location>
        <begin position="149"/>
        <end position="170"/>
    </location>
</feature>
<comment type="caution">
    <text evidence="2">The sequence shown here is derived from an EMBL/GenBank/DDBJ whole genome shotgun (WGS) entry which is preliminary data.</text>
</comment>
<evidence type="ECO:0000313" key="2">
    <source>
        <dbReference type="EMBL" id="KAF7299662.1"/>
    </source>
</evidence>
<feature type="transmembrane region" description="Helical" evidence="1">
    <location>
        <begin position="77"/>
        <end position="99"/>
    </location>
</feature>
<gene>
    <name evidence="2" type="ORF">HMN09_00971600</name>
</gene>
<dbReference type="EMBL" id="JACAZE010000014">
    <property type="protein sequence ID" value="KAF7299662.1"/>
    <property type="molecule type" value="Genomic_DNA"/>
</dbReference>
<reference evidence="2" key="1">
    <citation type="submission" date="2020-05" db="EMBL/GenBank/DDBJ databases">
        <title>Mycena genomes resolve the evolution of fungal bioluminescence.</title>
        <authorList>
            <person name="Tsai I.J."/>
        </authorList>
    </citation>
    <scope>NUCLEOTIDE SEQUENCE</scope>
    <source>
        <strain evidence="2">110903Hualien_Pintung</strain>
    </source>
</reference>
<dbReference type="Proteomes" id="UP000613580">
    <property type="component" value="Unassembled WGS sequence"/>
</dbReference>
<evidence type="ECO:0000256" key="1">
    <source>
        <dbReference type="SAM" id="Phobius"/>
    </source>
</evidence>
<keyword evidence="1" id="KW-1133">Transmembrane helix</keyword>
<keyword evidence="1" id="KW-0812">Transmembrane</keyword>
<dbReference type="AlphaFoldDB" id="A0A8H6SIV8"/>
<proteinExistence type="predicted"/>
<keyword evidence="3" id="KW-1185">Reference proteome</keyword>
<keyword evidence="1" id="KW-0472">Membrane</keyword>
<accession>A0A8H6SIV8</accession>